<evidence type="ECO:0000313" key="3">
    <source>
        <dbReference type="Proteomes" id="UP000030672"/>
    </source>
</evidence>
<protein>
    <submittedName>
        <fullName evidence="2">Uncharacterized protein</fullName>
    </submittedName>
</protein>
<sequence length="245" mass="27892">MSTFPASPSFVREVADSDSPSAASYKRKRGSSEESTTSNKRKRNSSDESDSEEFSSENEEEEDLDDGTPENSHDSRDYTDRRSICHLKDLLEETKTLPESDERSANIKDLEELTKALDSYDFKGCRKYQKCIDQNDLKDIIEMAAGEQFVEKLIRDGLRRAESKPPKNEDVARALSYFMGPSGEAEVKQLVAAVTNKMCALGEDNDEDILRRNAEPEIIDLIINWRDEERRAGLEKVFKFNSALW</sequence>
<dbReference type="EMBL" id="KL584826">
    <property type="protein sequence ID" value="KEQ65735.1"/>
    <property type="molecule type" value="Genomic_DNA"/>
</dbReference>
<dbReference type="AlphaFoldDB" id="A0A074VY51"/>
<proteinExistence type="predicted"/>
<dbReference type="GeneID" id="63917599"/>
<accession>A0A074VY51</accession>
<keyword evidence="3" id="KW-1185">Reference proteome</keyword>
<dbReference type="RefSeq" id="XP_040882758.1">
    <property type="nucleotide sequence ID" value="XM_041024226.1"/>
</dbReference>
<evidence type="ECO:0000313" key="2">
    <source>
        <dbReference type="EMBL" id="KEQ65735.1"/>
    </source>
</evidence>
<evidence type="ECO:0000256" key="1">
    <source>
        <dbReference type="SAM" id="MobiDB-lite"/>
    </source>
</evidence>
<dbReference type="Proteomes" id="UP000030672">
    <property type="component" value="Unassembled WGS sequence"/>
</dbReference>
<gene>
    <name evidence="2" type="ORF">M437DRAFT_63285</name>
</gene>
<reference evidence="2 3" key="1">
    <citation type="journal article" date="2014" name="BMC Genomics">
        <title>Genome sequencing of four Aureobasidium pullulans varieties: biotechnological potential, stress tolerance, and description of new species.</title>
        <authorList>
            <person name="Gostin Ar C."/>
            <person name="Ohm R.A."/>
            <person name="Kogej T."/>
            <person name="Sonjak S."/>
            <person name="Turk M."/>
            <person name="Zajc J."/>
            <person name="Zalar P."/>
            <person name="Grube M."/>
            <person name="Sun H."/>
            <person name="Han J."/>
            <person name="Sharma A."/>
            <person name="Chiniquy J."/>
            <person name="Ngan C.Y."/>
            <person name="Lipzen A."/>
            <person name="Barry K."/>
            <person name="Grigoriev I.V."/>
            <person name="Gunde-Cimerman N."/>
        </authorList>
    </citation>
    <scope>NUCLEOTIDE SEQUENCE [LARGE SCALE GENOMIC DNA]</scope>
    <source>
        <strain evidence="2 3">CBS 110374</strain>
    </source>
</reference>
<feature type="region of interest" description="Disordered" evidence="1">
    <location>
        <begin position="1"/>
        <end position="80"/>
    </location>
</feature>
<organism evidence="2 3">
    <name type="scientific">Aureobasidium melanogenum (strain CBS 110374)</name>
    <name type="common">Aureobasidium pullulans var. melanogenum</name>
    <dbReference type="NCBI Taxonomy" id="1043003"/>
    <lineage>
        <taxon>Eukaryota</taxon>
        <taxon>Fungi</taxon>
        <taxon>Dikarya</taxon>
        <taxon>Ascomycota</taxon>
        <taxon>Pezizomycotina</taxon>
        <taxon>Dothideomycetes</taxon>
        <taxon>Dothideomycetidae</taxon>
        <taxon>Dothideales</taxon>
        <taxon>Saccotheciaceae</taxon>
        <taxon>Aureobasidium</taxon>
    </lineage>
</organism>
<dbReference type="HOGENOM" id="CLU_1133383_0_0_1"/>
<feature type="compositionally biased region" description="Acidic residues" evidence="1">
    <location>
        <begin position="47"/>
        <end position="68"/>
    </location>
</feature>
<feature type="compositionally biased region" description="Basic and acidic residues" evidence="1">
    <location>
        <begin position="71"/>
        <end position="80"/>
    </location>
</feature>
<name>A0A074VY51_AURM1</name>